<organism evidence="1 2">
    <name type="scientific">Bradyrhizobium zhanjiangense</name>
    <dbReference type="NCBI Taxonomy" id="1325107"/>
    <lineage>
        <taxon>Bacteria</taxon>
        <taxon>Pseudomonadati</taxon>
        <taxon>Pseudomonadota</taxon>
        <taxon>Alphaproteobacteria</taxon>
        <taxon>Hyphomicrobiales</taxon>
        <taxon>Nitrobacteraceae</taxon>
        <taxon>Bradyrhizobium</taxon>
    </lineage>
</organism>
<sequence length="77" mass="8703">MYEYFADMAVSRLMLRRLPTARTKRPQLRAMGRAEASAPKKWPQLAGILGELELGPIGVTLWEGRRENSAIARTFLS</sequence>
<protein>
    <submittedName>
        <fullName evidence="1">Uncharacterized protein</fullName>
    </submittedName>
</protein>
<evidence type="ECO:0000313" key="1">
    <source>
        <dbReference type="EMBL" id="RXG84815.1"/>
    </source>
</evidence>
<dbReference type="EMBL" id="RDRA01000054">
    <property type="protein sequence ID" value="RXG84815.1"/>
    <property type="molecule type" value="Genomic_DNA"/>
</dbReference>
<accession>A0ABY0D8U6</accession>
<gene>
    <name evidence="1" type="ORF">EAS62_39435</name>
</gene>
<reference evidence="1 2" key="1">
    <citation type="submission" date="2018-10" db="EMBL/GenBank/DDBJ databases">
        <title>Bradyrhizobium sp. nov., isolated from effective nodules of peanut in China.</title>
        <authorList>
            <person name="Li Y."/>
        </authorList>
    </citation>
    <scope>NUCLEOTIDE SEQUENCE [LARGE SCALE GENOMIC DNA]</scope>
    <source>
        <strain evidence="1 2">CCBAU 51781</strain>
    </source>
</reference>
<proteinExistence type="predicted"/>
<keyword evidence="2" id="KW-1185">Reference proteome</keyword>
<evidence type="ECO:0000313" key="2">
    <source>
        <dbReference type="Proteomes" id="UP000289946"/>
    </source>
</evidence>
<dbReference type="Proteomes" id="UP000289946">
    <property type="component" value="Unassembled WGS sequence"/>
</dbReference>
<name>A0ABY0D8U6_9BRAD</name>
<comment type="caution">
    <text evidence="1">The sequence shown here is derived from an EMBL/GenBank/DDBJ whole genome shotgun (WGS) entry which is preliminary data.</text>
</comment>